<dbReference type="Proteomes" id="UP000605897">
    <property type="component" value="Unassembled WGS sequence"/>
</dbReference>
<organism evidence="2 3">
    <name type="scientific">Amycolatopsis deserti</name>
    <dbReference type="NCBI Taxonomy" id="185696"/>
    <lineage>
        <taxon>Bacteria</taxon>
        <taxon>Bacillati</taxon>
        <taxon>Actinomycetota</taxon>
        <taxon>Actinomycetes</taxon>
        <taxon>Pseudonocardiales</taxon>
        <taxon>Pseudonocardiaceae</taxon>
        <taxon>Amycolatopsis</taxon>
    </lineage>
</organism>
<dbReference type="EMBL" id="BNAU01000001">
    <property type="protein sequence ID" value="GHE79358.1"/>
    <property type="molecule type" value="Genomic_DNA"/>
</dbReference>
<keyword evidence="3" id="KW-1185">Reference proteome</keyword>
<name>A0ABQ3IIH1_9PSEU</name>
<protein>
    <submittedName>
        <fullName evidence="2">Uncharacterized protein</fullName>
    </submittedName>
</protein>
<sequence length="134" mass="13902">MAPCTNTPPAAELSQATSAKRSAVVRARLRQISSCPSASTLIPSRGRSLRRGHVDEDVWKHTETSGGSTDTEVNELAAMPTGSPSTSAHTAVTPDGKHPNARRSVPESAVIGSKAIIVSVDPPLGKPGTNPELD</sequence>
<evidence type="ECO:0000256" key="1">
    <source>
        <dbReference type="SAM" id="MobiDB-lite"/>
    </source>
</evidence>
<comment type="caution">
    <text evidence="2">The sequence shown here is derived from an EMBL/GenBank/DDBJ whole genome shotgun (WGS) entry which is preliminary data.</text>
</comment>
<evidence type="ECO:0000313" key="2">
    <source>
        <dbReference type="EMBL" id="GHE79358.1"/>
    </source>
</evidence>
<reference evidence="3" key="1">
    <citation type="journal article" date="2019" name="Int. J. Syst. Evol. Microbiol.">
        <title>The Global Catalogue of Microorganisms (GCM) 10K type strain sequencing project: providing services to taxonomists for standard genome sequencing and annotation.</title>
        <authorList>
            <consortium name="The Broad Institute Genomics Platform"/>
            <consortium name="The Broad Institute Genome Sequencing Center for Infectious Disease"/>
            <person name="Wu L."/>
            <person name="Ma J."/>
        </authorList>
    </citation>
    <scope>NUCLEOTIDE SEQUENCE [LARGE SCALE GENOMIC DNA]</scope>
    <source>
        <strain evidence="3">CGMCC 4.7677</strain>
    </source>
</reference>
<proteinExistence type="predicted"/>
<accession>A0ABQ3IIH1</accession>
<feature type="compositionally biased region" description="Basic and acidic residues" evidence="1">
    <location>
        <begin position="52"/>
        <end position="63"/>
    </location>
</feature>
<gene>
    <name evidence="2" type="ORF">GCM10017786_06510</name>
</gene>
<evidence type="ECO:0000313" key="3">
    <source>
        <dbReference type="Proteomes" id="UP000605897"/>
    </source>
</evidence>
<feature type="region of interest" description="Disordered" evidence="1">
    <location>
        <begin position="36"/>
        <end position="108"/>
    </location>
</feature>